<dbReference type="InterPro" id="IPR041685">
    <property type="entry name" value="AAA_GajA/Old/RecF-like"/>
</dbReference>
<dbReference type="Pfam" id="PF13175">
    <property type="entry name" value="AAA_15"/>
    <property type="match status" value="1"/>
</dbReference>
<comment type="caution">
    <text evidence="2">The sequence shown here is derived from an EMBL/GenBank/DDBJ whole genome shotgun (WGS) entry which is preliminary data.</text>
</comment>
<proteinExistence type="predicted"/>
<dbReference type="InterPro" id="IPR027417">
    <property type="entry name" value="P-loop_NTPase"/>
</dbReference>
<dbReference type="RefSeq" id="WP_183603841.1">
    <property type="nucleotide sequence ID" value="NZ_JACHXK010000021.1"/>
</dbReference>
<evidence type="ECO:0000259" key="1">
    <source>
        <dbReference type="Pfam" id="PF13175"/>
    </source>
</evidence>
<keyword evidence="3" id="KW-1185">Reference proteome</keyword>
<dbReference type="AlphaFoldDB" id="A0A7W5FQX8"/>
<sequence length="206" mass="24185">MKITKMRVENFRLLKSFELDLEKELSLVIGKNNCGKTSLLSILDKFIGSKAGSNAITLDDFNIDFQKELKGLLESGMEEADETYLNSTLGISLFIFIEYDKSDNLSNISRLMLDLDPNNNIIALKFEYKLSTEDFRKMRLEYIEYKDNYKLSPDHISEFMKANYRRFFRLYKRSIGFDVKTSTVNENEYIDLVKEKIVLYRPQLRS</sequence>
<dbReference type="SUPFAM" id="SSF52540">
    <property type="entry name" value="P-loop containing nucleoside triphosphate hydrolases"/>
    <property type="match status" value="1"/>
</dbReference>
<organism evidence="2 3">
    <name type="scientific">Paenibacillus phyllosphaerae</name>
    <dbReference type="NCBI Taxonomy" id="274593"/>
    <lineage>
        <taxon>Bacteria</taxon>
        <taxon>Bacillati</taxon>
        <taxon>Bacillota</taxon>
        <taxon>Bacilli</taxon>
        <taxon>Bacillales</taxon>
        <taxon>Paenibacillaceae</taxon>
        <taxon>Paenibacillus</taxon>
    </lineage>
</organism>
<evidence type="ECO:0000313" key="2">
    <source>
        <dbReference type="EMBL" id="MBB3113773.1"/>
    </source>
</evidence>
<protein>
    <submittedName>
        <fullName evidence="2">Putative ATPase</fullName>
    </submittedName>
</protein>
<dbReference type="Gene3D" id="3.40.50.300">
    <property type="entry name" value="P-loop containing nucleotide triphosphate hydrolases"/>
    <property type="match status" value="1"/>
</dbReference>
<reference evidence="2 3" key="1">
    <citation type="submission" date="2020-08" db="EMBL/GenBank/DDBJ databases">
        <title>Genomic Encyclopedia of Type Strains, Phase III (KMG-III): the genomes of soil and plant-associated and newly described type strains.</title>
        <authorList>
            <person name="Whitman W."/>
        </authorList>
    </citation>
    <scope>NUCLEOTIDE SEQUENCE [LARGE SCALE GENOMIC DNA]</scope>
    <source>
        <strain evidence="2 3">CECT 5862</strain>
    </source>
</reference>
<feature type="domain" description="Endonuclease GajA/Old nuclease/RecF-like AAA" evidence="1">
    <location>
        <begin position="1"/>
        <end position="163"/>
    </location>
</feature>
<dbReference type="EMBL" id="JACHXK010000021">
    <property type="protein sequence ID" value="MBB3113773.1"/>
    <property type="molecule type" value="Genomic_DNA"/>
</dbReference>
<name>A0A7W5FQX8_9BACL</name>
<evidence type="ECO:0000313" key="3">
    <source>
        <dbReference type="Proteomes" id="UP000570361"/>
    </source>
</evidence>
<accession>A0A7W5FQX8</accession>
<gene>
    <name evidence="2" type="ORF">FHS18_005886</name>
</gene>
<dbReference type="Proteomes" id="UP000570361">
    <property type="component" value="Unassembled WGS sequence"/>
</dbReference>